<evidence type="ECO:0000256" key="2">
    <source>
        <dbReference type="ARBA" id="ARBA00022679"/>
    </source>
</evidence>
<sequence length="253" mass="29139">MNKSRVLECLGYPVFTDELESLLTKNKVLVNTINQYSYCIAQQDPEFEKSLKGSEVLLPDGIGIVLAAKLLKKRSIKKIAGADLHSFLLKKMDDECGSCFYLGASIETLEKIEARIHAEYPNIKVGSYSPPYKKKFTEQDNRDMLKQVNQFRPQVLFIGMTAPKQEKWAFAHKYELDSNIICSIGAVFDFYAGTVKRPGKIWISLGLEWLGRLIKEPKRMWKRYIYYGAIFGFYLVKEKINSLFKLGRYKFAN</sequence>
<organism evidence="3 4">
    <name type="scientific">Aggregatimonas sangjinii</name>
    <dbReference type="NCBI Taxonomy" id="2583587"/>
    <lineage>
        <taxon>Bacteria</taxon>
        <taxon>Pseudomonadati</taxon>
        <taxon>Bacteroidota</taxon>
        <taxon>Flavobacteriia</taxon>
        <taxon>Flavobacteriales</taxon>
        <taxon>Flavobacteriaceae</taxon>
        <taxon>Aggregatimonas</taxon>
    </lineage>
</organism>
<evidence type="ECO:0000313" key="3">
    <source>
        <dbReference type="EMBL" id="QCW98774.1"/>
    </source>
</evidence>
<dbReference type="InterPro" id="IPR004629">
    <property type="entry name" value="WecG_TagA_CpsF"/>
</dbReference>
<dbReference type="EMBL" id="CP040710">
    <property type="protein sequence ID" value="QCW98774.1"/>
    <property type="molecule type" value="Genomic_DNA"/>
</dbReference>
<evidence type="ECO:0000313" key="4">
    <source>
        <dbReference type="Proteomes" id="UP000310017"/>
    </source>
</evidence>
<reference evidence="3 4" key="1">
    <citation type="submission" date="2019-05" db="EMBL/GenBank/DDBJ databases">
        <title>Genome sequencing of F202Z8.</title>
        <authorList>
            <person name="Kwon Y.M."/>
        </authorList>
    </citation>
    <scope>NUCLEOTIDE SEQUENCE [LARGE SCALE GENOMIC DNA]</scope>
    <source>
        <strain evidence="3 4">F202Z8</strain>
    </source>
</reference>
<dbReference type="OrthoDB" id="9771846at2"/>
<protein>
    <submittedName>
        <fullName evidence="3">WecB/TagA/CpsF family glycosyltransferase</fullName>
    </submittedName>
</protein>
<dbReference type="KEGG" id="asag:FGM00_01070"/>
<accession>A0A5B7SJX6</accession>
<dbReference type="Pfam" id="PF03808">
    <property type="entry name" value="Glyco_tran_WecG"/>
    <property type="match status" value="1"/>
</dbReference>
<dbReference type="PANTHER" id="PTHR34136">
    <property type="match status" value="1"/>
</dbReference>
<gene>
    <name evidence="3" type="ORF">FGM00_01070</name>
</gene>
<name>A0A5B7SJX6_9FLAO</name>
<dbReference type="AlphaFoldDB" id="A0A5B7SJX6"/>
<keyword evidence="1" id="KW-0328">Glycosyltransferase</keyword>
<dbReference type="NCBIfam" id="TIGR00696">
    <property type="entry name" value="wecG_tagA_cpsF"/>
    <property type="match status" value="1"/>
</dbReference>
<keyword evidence="4" id="KW-1185">Reference proteome</keyword>
<dbReference type="RefSeq" id="WP_138851129.1">
    <property type="nucleotide sequence ID" value="NZ_CP040710.1"/>
</dbReference>
<dbReference type="PANTHER" id="PTHR34136:SF1">
    <property type="entry name" value="UDP-N-ACETYL-D-MANNOSAMINURONIC ACID TRANSFERASE"/>
    <property type="match status" value="1"/>
</dbReference>
<evidence type="ECO:0000256" key="1">
    <source>
        <dbReference type="ARBA" id="ARBA00022676"/>
    </source>
</evidence>
<dbReference type="CDD" id="cd06533">
    <property type="entry name" value="Glyco_transf_WecG_TagA"/>
    <property type="match status" value="1"/>
</dbReference>
<dbReference type="GO" id="GO:0016758">
    <property type="term" value="F:hexosyltransferase activity"/>
    <property type="evidence" value="ECO:0007669"/>
    <property type="project" value="TreeGrafter"/>
</dbReference>
<proteinExistence type="predicted"/>
<dbReference type="Proteomes" id="UP000310017">
    <property type="component" value="Chromosome"/>
</dbReference>
<keyword evidence="2 3" id="KW-0808">Transferase</keyword>